<sequence>MPSDLEEIAAFLKEGVALDGVKALEKKQFAICITPYMLISGDLYKLGCDEVLRRCVLENEHLAIMEEAHRGSVGGHYT</sequence>
<evidence type="ECO:0000313" key="1">
    <source>
        <dbReference type="EMBL" id="KAH9298110.1"/>
    </source>
</evidence>
<dbReference type="Proteomes" id="UP000824469">
    <property type="component" value="Unassembled WGS sequence"/>
</dbReference>
<organism evidence="1 2">
    <name type="scientific">Taxus chinensis</name>
    <name type="common">Chinese yew</name>
    <name type="synonym">Taxus wallichiana var. chinensis</name>
    <dbReference type="NCBI Taxonomy" id="29808"/>
    <lineage>
        <taxon>Eukaryota</taxon>
        <taxon>Viridiplantae</taxon>
        <taxon>Streptophyta</taxon>
        <taxon>Embryophyta</taxon>
        <taxon>Tracheophyta</taxon>
        <taxon>Spermatophyta</taxon>
        <taxon>Pinopsida</taxon>
        <taxon>Pinidae</taxon>
        <taxon>Conifers II</taxon>
        <taxon>Cupressales</taxon>
        <taxon>Taxaceae</taxon>
        <taxon>Taxus</taxon>
    </lineage>
</organism>
<keyword evidence="2" id="KW-1185">Reference proteome</keyword>
<name>A0AA38CDV6_TAXCH</name>
<gene>
    <name evidence="1" type="ORF">KI387_029792</name>
</gene>
<evidence type="ECO:0000313" key="2">
    <source>
        <dbReference type="Proteomes" id="UP000824469"/>
    </source>
</evidence>
<protein>
    <submittedName>
        <fullName evidence="1">Uncharacterized protein</fullName>
    </submittedName>
</protein>
<accession>A0AA38CDV6</accession>
<reference evidence="1 2" key="1">
    <citation type="journal article" date="2021" name="Nat. Plants">
        <title>The Taxus genome provides insights into paclitaxel biosynthesis.</title>
        <authorList>
            <person name="Xiong X."/>
            <person name="Gou J."/>
            <person name="Liao Q."/>
            <person name="Li Y."/>
            <person name="Zhou Q."/>
            <person name="Bi G."/>
            <person name="Li C."/>
            <person name="Du R."/>
            <person name="Wang X."/>
            <person name="Sun T."/>
            <person name="Guo L."/>
            <person name="Liang H."/>
            <person name="Lu P."/>
            <person name="Wu Y."/>
            <person name="Zhang Z."/>
            <person name="Ro D.K."/>
            <person name="Shang Y."/>
            <person name="Huang S."/>
            <person name="Yan J."/>
        </authorList>
    </citation>
    <scope>NUCLEOTIDE SEQUENCE [LARGE SCALE GENOMIC DNA]</scope>
    <source>
        <strain evidence="1">Ta-2019</strain>
    </source>
</reference>
<dbReference type="EMBL" id="JAHRHJ020000010">
    <property type="protein sequence ID" value="KAH9298110.1"/>
    <property type="molecule type" value="Genomic_DNA"/>
</dbReference>
<dbReference type="AlphaFoldDB" id="A0AA38CDV6"/>
<comment type="caution">
    <text evidence="1">The sequence shown here is derived from an EMBL/GenBank/DDBJ whole genome shotgun (WGS) entry which is preliminary data.</text>
</comment>
<feature type="non-terminal residue" evidence="1">
    <location>
        <position position="78"/>
    </location>
</feature>
<proteinExistence type="predicted"/>